<evidence type="ECO:0000313" key="3">
    <source>
        <dbReference type="Proteomes" id="UP001157353"/>
    </source>
</evidence>
<dbReference type="Proteomes" id="UP001157353">
    <property type="component" value="Unassembled WGS sequence"/>
</dbReference>
<dbReference type="InterPro" id="IPR023210">
    <property type="entry name" value="NADP_OxRdtase_dom"/>
</dbReference>
<dbReference type="PRINTS" id="PR00069">
    <property type="entry name" value="ALDKETRDTASE"/>
</dbReference>
<gene>
    <name evidence="2" type="ORF">GCM10007916_31660</name>
</gene>
<dbReference type="PANTHER" id="PTHR43364:SF1">
    <property type="entry name" value="OXIDOREDUCTASE YDHF"/>
    <property type="match status" value="1"/>
</dbReference>
<evidence type="ECO:0000313" key="2">
    <source>
        <dbReference type="EMBL" id="GLS92096.1"/>
    </source>
</evidence>
<dbReference type="SUPFAM" id="SSF51430">
    <property type="entry name" value="NAD(P)-linked oxidoreductase"/>
    <property type="match status" value="1"/>
</dbReference>
<organism evidence="2 3">
    <name type="scientific">Psychromonas marina</name>
    <dbReference type="NCBI Taxonomy" id="88364"/>
    <lineage>
        <taxon>Bacteria</taxon>
        <taxon>Pseudomonadati</taxon>
        <taxon>Pseudomonadota</taxon>
        <taxon>Gammaproteobacteria</taxon>
        <taxon>Alteromonadales</taxon>
        <taxon>Psychromonadaceae</taxon>
        <taxon>Psychromonas</taxon>
    </lineage>
</organism>
<proteinExistence type="predicted"/>
<dbReference type="Pfam" id="PF00248">
    <property type="entry name" value="Aldo_ket_red"/>
    <property type="match status" value="1"/>
</dbReference>
<evidence type="ECO:0000259" key="1">
    <source>
        <dbReference type="Pfam" id="PF00248"/>
    </source>
</evidence>
<accession>A0ABQ6E3Y8</accession>
<dbReference type="PANTHER" id="PTHR43364">
    <property type="entry name" value="NADH-SPECIFIC METHYLGLYOXAL REDUCTASE-RELATED"/>
    <property type="match status" value="1"/>
</dbReference>
<sequence>MSTLAYGCMGLGGGWDNNPVTRENINQAHQVVDTALEVGINLFDHADIYTLGKAEKAFGNVLAERPELREKMIIQSKCGIRFADNEGPKRYDFSAQWVSRSVDNILERLQTEYLDIFMLHRPDPLMELDEIADTLSVLKSSGKVRHFGVSNMNQHQISYLQSALDTPIVVNQIEISLAKLDWLEEGIMTGNADGRDINFTAGSLEYCRKKGIQLQSWGSLSQGLFSGRDVSHHPQHIQQTAELVRELAYKYNVASEAIVLAWLMRHPAKIQPVIGSTHLDRIKACAQAPLVTLSREDWYNLYASSRGQEMP</sequence>
<dbReference type="CDD" id="cd19092">
    <property type="entry name" value="AKR_BsYcsN_EcYdhF-like"/>
    <property type="match status" value="1"/>
</dbReference>
<dbReference type="InterPro" id="IPR020471">
    <property type="entry name" value="AKR"/>
</dbReference>
<reference evidence="3" key="1">
    <citation type="journal article" date="2019" name="Int. J. Syst. Evol. Microbiol.">
        <title>The Global Catalogue of Microorganisms (GCM) 10K type strain sequencing project: providing services to taxonomists for standard genome sequencing and annotation.</title>
        <authorList>
            <consortium name="The Broad Institute Genomics Platform"/>
            <consortium name="The Broad Institute Genome Sequencing Center for Infectious Disease"/>
            <person name="Wu L."/>
            <person name="Ma J."/>
        </authorList>
    </citation>
    <scope>NUCLEOTIDE SEQUENCE [LARGE SCALE GENOMIC DNA]</scope>
    <source>
        <strain evidence="3">NBRC 103166</strain>
    </source>
</reference>
<comment type="caution">
    <text evidence="2">The sequence shown here is derived from an EMBL/GenBank/DDBJ whole genome shotgun (WGS) entry which is preliminary data.</text>
</comment>
<dbReference type="InterPro" id="IPR036812">
    <property type="entry name" value="NAD(P)_OxRdtase_dom_sf"/>
</dbReference>
<dbReference type="InterPro" id="IPR050523">
    <property type="entry name" value="AKR_Detox_Biosynth"/>
</dbReference>
<feature type="domain" description="NADP-dependent oxidoreductase" evidence="1">
    <location>
        <begin position="4"/>
        <end position="299"/>
    </location>
</feature>
<keyword evidence="3" id="KW-1185">Reference proteome</keyword>
<dbReference type="EMBL" id="BSPQ01000018">
    <property type="protein sequence ID" value="GLS92096.1"/>
    <property type="molecule type" value="Genomic_DNA"/>
</dbReference>
<dbReference type="Gene3D" id="3.20.20.100">
    <property type="entry name" value="NADP-dependent oxidoreductase domain"/>
    <property type="match status" value="1"/>
</dbReference>
<name>A0ABQ6E3Y8_9GAMM</name>
<protein>
    <submittedName>
        <fullName evidence="2">Aldo/keto reductase</fullName>
    </submittedName>
</protein>